<proteinExistence type="predicted"/>
<accession>Q11H41</accession>
<dbReference type="OrthoDB" id="7165636at2"/>
<feature type="region of interest" description="Disordered" evidence="1">
    <location>
        <begin position="137"/>
        <end position="156"/>
    </location>
</feature>
<organism evidence="2">
    <name type="scientific">Chelativorans sp. (strain BNC1)</name>
    <dbReference type="NCBI Taxonomy" id="266779"/>
    <lineage>
        <taxon>Bacteria</taxon>
        <taxon>Pseudomonadati</taxon>
        <taxon>Pseudomonadota</taxon>
        <taxon>Alphaproteobacteria</taxon>
        <taxon>Hyphomicrobiales</taxon>
        <taxon>Phyllobacteriaceae</taxon>
        <taxon>Chelativorans</taxon>
    </lineage>
</organism>
<dbReference type="eggNOG" id="ENOG5030ZQU">
    <property type="taxonomic scope" value="Bacteria"/>
</dbReference>
<dbReference type="KEGG" id="mes:Meso_1891"/>
<dbReference type="EMBL" id="CP000390">
    <property type="protein sequence ID" value="ABG63284.1"/>
    <property type="molecule type" value="Genomic_DNA"/>
</dbReference>
<gene>
    <name evidence="2" type="ordered locus">Meso_1891</name>
</gene>
<evidence type="ECO:0000256" key="1">
    <source>
        <dbReference type="SAM" id="MobiDB-lite"/>
    </source>
</evidence>
<evidence type="ECO:0000313" key="2">
    <source>
        <dbReference type="EMBL" id="ABG63284.1"/>
    </source>
</evidence>
<feature type="compositionally biased region" description="Basic and acidic residues" evidence="1">
    <location>
        <begin position="144"/>
        <end position="156"/>
    </location>
</feature>
<name>Q11H41_CHESB</name>
<sequence length="156" mass="18520">MTPAERARKIEQEEFAAECRAARARALAYSKECRQLEAAKVEAWMRDRWENPATVRFNTIRCFERSKFYTFDGKALTLTQWAAETGIPLQTLRYRIDKGWHLQRALTEPVMNRAQRAKLHRRNVEIIRNMVQHFRKAQRTPCHSTRDQREEHTCSS</sequence>
<dbReference type="STRING" id="266779.Meso_1891"/>
<protein>
    <submittedName>
        <fullName evidence="2">Uncharacterized protein</fullName>
    </submittedName>
</protein>
<dbReference type="AlphaFoldDB" id="Q11H41"/>
<dbReference type="HOGENOM" id="CLU_1683426_0_0_5"/>
<reference evidence="2" key="1">
    <citation type="submission" date="2006-06" db="EMBL/GenBank/DDBJ databases">
        <title>Complete sequence of chromosome of Chelativorans sp. BNC1.</title>
        <authorList>
            <consortium name="US DOE Joint Genome Institute"/>
            <person name="Copeland A."/>
            <person name="Lucas S."/>
            <person name="Lapidus A."/>
            <person name="Barry K."/>
            <person name="Detter J.C."/>
            <person name="Glavina del Rio T."/>
            <person name="Hammon N."/>
            <person name="Israni S."/>
            <person name="Dalin E."/>
            <person name="Tice H."/>
            <person name="Pitluck S."/>
            <person name="Chertkov O."/>
            <person name="Brettin T."/>
            <person name="Bruce D."/>
            <person name="Han C."/>
            <person name="Tapia R."/>
            <person name="Gilna P."/>
            <person name="Schmutz J."/>
            <person name="Larimer F."/>
            <person name="Land M."/>
            <person name="Hauser L."/>
            <person name="Kyrpides N."/>
            <person name="Mikhailova N."/>
            <person name="Richardson P."/>
        </authorList>
    </citation>
    <scope>NUCLEOTIDE SEQUENCE</scope>
    <source>
        <strain evidence="2">BNC1</strain>
    </source>
</reference>